<organism evidence="2 3">
    <name type="scientific">Symbiodinium pilosum</name>
    <name type="common">Dinoflagellate</name>
    <dbReference type="NCBI Taxonomy" id="2952"/>
    <lineage>
        <taxon>Eukaryota</taxon>
        <taxon>Sar</taxon>
        <taxon>Alveolata</taxon>
        <taxon>Dinophyceae</taxon>
        <taxon>Suessiales</taxon>
        <taxon>Symbiodiniaceae</taxon>
        <taxon>Symbiodinium</taxon>
    </lineage>
</organism>
<dbReference type="Proteomes" id="UP000649617">
    <property type="component" value="Unassembled WGS sequence"/>
</dbReference>
<evidence type="ECO:0008006" key="4">
    <source>
        <dbReference type="Google" id="ProtNLM"/>
    </source>
</evidence>
<evidence type="ECO:0000313" key="2">
    <source>
        <dbReference type="EMBL" id="CAE7727229.1"/>
    </source>
</evidence>
<evidence type="ECO:0000256" key="1">
    <source>
        <dbReference type="SAM" id="MobiDB-lite"/>
    </source>
</evidence>
<protein>
    <recommendedName>
        <fullName evidence="4">START domain-containing protein</fullName>
    </recommendedName>
</protein>
<dbReference type="Gene3D" id="3.30.530.20">
    <property type="match status" value="1"/>
</dbReference>
<proteinExistence type="predicted"/>
<name>A0A812XJ57_SYMPI</name>
<dbReference type="SUPFAM" id="SSF55961">
    <property type="entry name" value="Bet v1-like"/>
    <property type="match status" value="1"/>
</dbReference>
<dbReference type="InterPro" id="IPR023393">
    <property type="entry name" value="START-like_dom_sf"/>
</dbReference>
<comment type="caution">
    <text evidence="2">The sequence shown here is derived from an EMBL/GenBank/DDBJ whole genome shotgun (WGS) entry which is preliminary data.</text>
</comment>
<reference evidence="2" key="1">
    <citation type="submission" date="2021-02" db="EMBL/GenBank/DDBJ databases">
        <authorList>
            <person name="Dougan E. K."/>
            <person name="Rhodes N."/>
            <person name="Thang M."/>
            <person name="Chan C."/>
        </authorList>
    </citation>
    <scope>NUCLEOTIDE SEQUENCE</scope>
</reference>
<feature type="region of interest" description="Disordered" evidence="1">
    <location>
        <begin position="48"/>
        <end position="76"/>
    </location>
</feature>
<accession>A0A812XJ57</accession>
<gene>
    <name evidence="2" type="ORF">SPIL2461_LOCUS20822</name>
</gene>
<sequence>MADGATSLPPEDMRRELQSLQKLVLAMPAEKTLQSRARSLVDRLEQLSEGKASHASQANQGSVREAAQRSVESQELMPSVKHVASFLQKPEEDVRQLAAEGTLSEELSKYPVLACDSGSAVFLRSWGEQDDAAENERCRLAVLEMTAAATNIQIITELMDRHVAADQENLNALEQQVAHTRDATQQAVINLAEAAGQKQSQWVLPSLTLTLVGGVAMLTCPVAAAASRGVFLLGSSMFSYSTLSSMQQAIINQLKEQLPRAFQPLPDQEAAMIRAGSEEACNRLQRKLDEPGRWKEESIFQRMKKTDLTSLRREVCQSFEVRSAKSDVRAEGKAYAVSFTVAMAPDQAFRLLQRFVAAGSIDPGCKVMWSRPVKAEEGPLHSIRYLAFTDWFVGRDFVCTCFCGEVPRKDVKCYAMAMTSLSDDLLKAEGLPKTTPGYGHGRVYVSGVRFTATPQGGTKVEVMADLDPNAPFVYWTRLVDKRIRNHACDVAWLLQCELDAGPGQAA</sequence>
<dbReference type="AlphaFoldDB" id="A0A812XJ57"/>
<dbReference type="EMBL" id="CAJNIZ010045693">
    <property type="protein sequence ID" value="CAE7727229.1"/>
    <property type="molecule type" value="Genomic_DNA"/>
</dbReference>
<dbReference type="OrthoDB" id="428066at2759"/>
<evidence type="ECO:0000313" key="3">
    <source>
        <dbReference type="Proteomes" id="UP000649617"/>
    </source>
</evidence>
<keyword evidence="3" id="KW-1185">Reference proteome</keyword>